<proteinExistence type="inferred from homology"/>
<dbReference type="Proteomes" id="UP000515152">
    <property type="component" value="Chromosome 4"/>
</dbReference>
<dbReference type="Gene3D" id="2.20.20.110">
    <property type="entry name" value="Rad4, beta-hairpin domain BHD1"/>
    <property type="match status" value="1"/>
</dbReference>
<gene>
    <name evidence="13" type="primary">xpc</name>
</gene>
<dbReference type="GO" id="GO:0003697">
    <property type="term" value="F:single-stranded DNA binding"/>
    <property type="evidence" value="ECO:0007669"/>
    <property type="project" value="TreeGrafter"/>
</dbReference>
<evidence type="ECO:0000256" key="7">
    <source>
        <dbReference type="ARBA" id="ARBA00023242"/>
    </source>
</evidence>
<protein>
    <submittedName>
        <fullName evidence="13">DNA repair protein complementing XP-C cells</fullName>
    </submittedName>
</protein>
<keyword evidence="7" id="KW-0539">Nucleus</keyword>
<feature type="compositionally biased region" description="Gly residues" evidence="8">
    <location>
        <begin position="845"/>
        <end position="854"/>
    </location>
</feature>
<dbReference type="SMART" id="SM01030">
    <property type="entry name" value="BHD_1"/>
    <property type="match status" value="1"/>
</dbReference>
<reference evidence="13" key="1">
    <citation type="submission" date="2025-08" db="UniProtKB">
        <authorList>
            <consortium name="RefSeq"/>
        </authorList>
    </citation>
    <scope>IDENTIFICATION</scope>
</reference>
<dbReference type="GO" id="GO:0071942">
    <property type="term" value="C:XPC complex"/>
    <property type="evidence" value="ECO:0007669"/>
    <property type="project" value="TreeGrafter"/>
</dbReference>
<dbReference type="OrthoDB" id="300780at2759"/>
<dbReference type="InterPro" id="IPR036985">
    <property type="entry name" value="Transglutaminase-like_sf"/>
</dbReference>
<evidence type="ECO:0000259" key="11">
    <source>
        <dbReference type="SMART" id="SM01032"/>
    </source>
</evidence>
<dbReference type="InterPro" id="IPR018328">
    <property type="entry name" value="Rad4_beta-hairpin_dom3"/>
</dbReference>
<feature type="compositionally biased region" description="Acidic residues" evidence="8">
    <location>
        <begin position="477"/>
        <end position="486"/>
    </location>
</feature>
<evidence type="ECO:0000313" key="13">
    <source>
        <dbReference type="RefSeq" id="XP_012682897.2"/>
    </source>
</evidence>
<feature type="region of interest" description="Disordered" evidence="8">
    <location>
        <begin position="1"/>
        <end position="149"/>
    </location>
</feature>
<dbReference type="InterPro" id="IPR038765">
    <property type="entry name" value="Papain-like_cys_pep_sf"/>
</dbReference>
<dbReference type="SMART" id="SM01032">
    <property type="entry name" value="BHD_3"/>
    <property type="match status" value="1"/>
</dbReference>
<dbReference type="InterPro" id="IPR018325">
    <property type="entry name" value="Rad4/PNGase_transGLS-fold"/>
</dbReference>
<sequence length="913" mass="102781">MAKHKGPEDVAVKSNTTKKLKQVAKGNVGGGKKSQKKIAENGVKEIPKKSKPRSQTSKKANGSPAKKHTSKYFQDQLMKEEREAMSVDAEDDDFTTPTVSVASGAKKTETKKEDEDDECEDDSDEDGDWEEVEELTGPLGPAAPAEPTIPSQPVEIEIETPEVARKRQQKEKRKTEFESYLRRMMKRFNKDLVEDTHKVHVLCLLANGIFRNHVCREPDLIAITLSLMPSHFTALIRRVDTIFLNDLLKWFGDTFTLNPELPEETGQGLMAVLERRLGSLTVRNHEEMTHLFLLVLRSLQLFCRLVLSLQPLPIKPPPAKDKPKTSKSPADKSQSPGKKRPTEKSAAEKTSPEAKVSPGSKRPATGRGEGKTERGGKRPKKKHGTGEMEGTGQRPKNTTRRSVASKVSYKDESSEEEADRSSEEEFQLSSGGESEEEEEEGGKKKGRAGKGKGVAKGKSRAPRRSSGAKKTKKEIKSEEEDEEGEEETGKKRREGKGNDEWLEVYLEEAGRWVCVDVEQGVGQVQKCAAHATRPLVYVVGVDGEGYIKDLSRRYDPTWLTSSRKRRIDQDWWDETLDIYEAPDSEREKKEDNELEAKLLSKALPTSILEYKSHPLYALQRHQLKYEALYPPTAAILGYCRGEPVYSRDCIHTLHSKDTWLKEARTVRLGEVPYKMVRGFSNQSRKARMMSEHKVEKDLPLFGEWQTEEYQPPVAVDGKVPRNDFGNVYMFKPCMMPIGCVSLRLPNLHRVARKLDIDCALAVTGFDFHGGYSHAVTDGYIVCEEHEEILRAAWENEQEIQQKKEIEKREKRVVSNWTLLVKGLLIRERLKRRYGQQGLTQQPAGIGQGEQGGVDGLSSGEEAEEVGGGPSTDAPSLASSWPQNRQEEEETPKQSGSKREKRGQKKHLFPFEKV</sequence>
<name>A0A6P3VWJ1_CLUHA</name>
<dbReference type="PANTHER" id="PTHR12135">
    <property type="entry name" value="DNA REPAIR PROTEIN XP-C / RAD4"/>
    <property type="match status" value="1"/>
</dbReference>
<feature type="compositionally biased region" description="Basic and acidic residues" evidence="8">
    <location>
        <begin position="1"/>
        <end position="11"/>
    </location>
</feature>
<dbReference type="Gene3D" id="3.90.260.10">
    <property type="entry name" value="Transglutaminase-like"/>
    <property type="match status" value="2"/>
</dbReference>
<feature type="compositionally biased region" description="Basic and acidic residues" evidence="8">
    <location>
        <begin position="37"/>
        <end position="48"/>
    </location>
</feature>
<dbReference type="PANTHER" id="PTHR12135:SF0">
    <property type="entry name" value="DNA REPAIR PROTEIN COMPLEMENTING XP-C CELLS"/>
    <property type="match status" value="1"/>
</dbReference>
<feature type="compositionally biased region" description="Basic residues" evidence="8">
    <location>
        <begin position="444"/>
        <end position="473"/>
    </location>
</feature>
<dbReference type="InterPro" id="IPR042488">
    <property type="entry name" value="Rad4_BHD3_sf"/>
</dbReference>
<evidence type="ECO:0000256" key="4">
    <source>
        <dbReference type="ARBA" id="ARBA00022763"/>
    </source>
</evidence>
<dbReference type="Gene3D" id="3.30.70.2460">
    <property type="entry name" value="Rad4, beta-hairpin domain BHD3"/>
    <property type="match status" value="1"/>
</dbReference>
<dbReference type="Pfam" id="PF10404">
    <property type="entry name" value="BHD_2"/>
    <property type="match status" value="1"/>
</dbReference>
<keyword evidence="12" id="KW-1185">Reference proteome</keyword>
<evidence type="ECO:0000313" key="12">
    <source>
        <dbReference type="Proteomes" id="UP000515152"/>
    </source>
</evidence>
<dbReference type="SMART" id="SM01031">
    <property type="entry name" value="BHD_2"/>
    <property type="match status" value="1"/>
</dbReference>
<feature type="domain" description="Rad4 beta-hairpin" evidence="11">
    <location>
        <begin position="719"/>
        <end position="793"/>
    </location>
</feature>
<dbReference type="NCBIfam" id="TIGR00605">
    <property type="entry name" value="rad4"/>
    <property type="match status" value="1"/>
</dbReference>
<dbReference type="GO" id="GO:0003684">
    <property type="term" value="F:damaged DNA binding"/>
    <property type="evidence" value="ECO:0007669"/>
    <property type="project" value="InterPro"/>
</dbReference>
<keyword evidence="4" id="KW-0227">DNA damage</keyword>
<dbReference type="AlphaFoldDB" id="A0A6P3VWJ1"/>
<feature type="region of interest" description="Disordered" evidence="8">
    <location>
        <begin position="837"/>
        <end position="913"/>
    </location>
</feature>
<evidence type="ECO:0000256" key="5">
    <source>
        <dbReference type="ARBA" id="ARBA00023125"/>
    </source>
</evidence>
<evidence type="ECO:0000259" key="10">
    <source>
        <dbReference type="SMART" id="SM01031"/>
    </source>
</evidence>
<feature type="compositionally biased region" description="Basic residues" evidence="8">
    <location>
        <begin position="898"/>
        <end position="907"/>
    </location>
</feature>
<dbReference type="InterPro" id="IPR018327">
    <property type="entry name" value="BHD_2"/>
</dbReference>
<dbReference type="InterPro" id="IPR018326">
    <property type="entry name" value="Rad4_beta-hairpin_dom1"/>
</dbReference>
<organism evidence="12 13">
    <name type="scientific">Clupea harengus</name>
    <name type="common">Atlantic herring</name>
    <dbReference type="NCBI Taxonomy" id="7950"/>
    <lineage>
        <taxon>Eukaryota</taxon>
        <taxon>Metazoa</taxon>
        <taxon>Chordata</taxon>
        <taxon>Craniata</taxon>
        <taxon>Vertebrata</taxon>
        <taxon>Euteleostomi</taxon>
        <taxon>Actinopterygii</taxon>
        <taxon>Neopterygii</taxon>
        <taxon>Teleostei</taxon>
        <taxon>Clupei</taxon>
        <taxon>Clupeiformes</taxon>
        <taxon>Clupeoidei</taxon>
        <taxon>Clupeidae</taxon>
        <taxon>Clupea</taxon>
    </lineage>
</organism>
<dbReference type="Pfam" id="PF10405">
    <property type="entry name" value="BHD_3"/>
    <property type="match status" value="1"/>
</dbReference>
<feature type="compositionally biased region" description="Basic and acidic residues" evidence="8">
    <location>
        <begin position="340"/>
        <end position="352"/>
    </location>
</feature>
<dbReference type="GO" id="GO:0005737">
    <property type="term" value="C:cytoplasm"/>
    <property type="evidence" value="ECO:0007669"/>
    <property type="project" value="TreeGrafter"/>
</dbReference>
<dbReference type="Pfam" id="PF10403">
    <property type="entry name" value="BHD_1"/>
    <property type="match status" value="1"/>
</dbReference>
<keyword evidence="5" id="KW-0238">DNA-binding</keyword>
<dbReference type="GO" id="GO:0006298">
    <property type="term" value="P:mismatch repair"/>
    <property type="evidence" value="ECO:0007669"/>
    <property type="project" value="TreeGrafter"/>
</dbReference>
<evidence type="ECO:0000256" key="3">
    <source>
        <dbReference type="ARBA" id="ARBA00022553"/>
    </source>
</evidence>
<dbReference type="InterPro" id="IPR004583">
    <property type="entry name" value="DNA_repair_Rad4"/>
</dbReference>
<dbReference type="KEGG" id="char:105900182"/>
<feature type="domain" description="Rad4 beta-hairpin" evidence="9">
    <location>
        <begin position="599"/>
        <end position="651"/>
    </location>
</feature>
<feature type="compositionally biased region" description="Acidic residues" evidence="8">
    <location>
        <begin position="413"/>
        <end position="426"/>
    </location>
</feature>
<comment type="similarity">
    <text evidence="2">Belongs to the XPC family.</text>
</comment>
<dbReference type="GO" id="GO:0006289">
    <property type="term" value="P:nucleotide-excision repair"/>
    <property type="evidence" value="ECO:0007669"/>
    <property type="project" value="InterPro"/>
</dbReference>
<dbReference type="GO" id="GO:0000111">
    <property type="term" value="C:nucleotide-excision repair factor 2 complex"/>
    <property type="evidence" value="ECO:0007669"/>
    <property type="project" value="TreeGrafter"/>
</dbReference>
<feature type="compositionally biased region" description="Acidic residues" evidence="8">
    <location>
        <begin position="114"/>
        <end position="134"/>
    </location>
</feature>
<dbReference type="CTD" id="7508"/>
<feature type="region of interest" description="Disordered" evidence="8">
    <location>
        <begin position="313"/>
        <end position="495"/>
    </location>
</feature>
<accession>A0A6P3VWJ1</accession>
<feature type="compositionally biased region" description="Polar residues" evidence="8">
    <location>
        <begin position="872"/>
        <end position="883"/>
    </location>
</feature>
<evidence type="ECO:0000259" key="9">
    <source>
        <dbReference type="SMART" id="SM01030"/>
    </source>
</evidence>
<dbReference type="FunFam" id="3.30.70.2460:FF:000001">
    <property type="entry name" value="DNA repair protein Rad4 family"/>
    <property type="match status" value="1"/>
</dbReference>
<evidence type="ECO:0000256" key="1">
    <source>
        <dbReference type="ARBA" id="ARBA00004123"/>
    </source>
</evidence>
<dbReference type="SUPFAM" id="SSF54001">
    <property type="entry name" value="Cysteine proteinases"/>
    <property type="match status" value="1"/>
</dbReference>
<dbReference type="GeneID" id="105900182"/>
<keyword evidence="6" id="KW-0234">DNA repair</keyword>
<evidence type="ECO:0000256" key="8">
    <source>
        <dbReference type="SAM" id="MobiDB-lite"/>
    </source>
</evidence>
<feature type="domain" description="Rad4 beta-hairpin" evidence="10">
    <location>
        <begin position="653"/>
        <end position="712"/>
    </location>
</feature>
<dbReference type="Pfam" id="PF03835">
    <property type="entry name" value="Rad4"/>
    <property type="match status" value="1"/>
</dbReference>
<dbReference type="InterPro" id="IPR018026">
    <property type="entry name" value="DNA_repair_Rad4-like"/>
</dbReference>
<dbReference type="RefSeq" id="XP_012682897.2">
    <property type="nucleotide sequence ID" value="XM_012827443.3"/>
</dbReference>
<evidence type="ECO:0000256" key="6">
    <source>
        <dbReference type="ARBA" id="ARBA00023204"/>
    </source>
</evidence>
<comment type="subcellular location">
    <subcellularLocation>
        <location evidence="1">Nucleus</location>
    </subcellularLocation>
</comment>
<dbReference type="FunFam" id="2.20.20.110:FF:000001">
    <property type="entry name" value="DNA repair protein complementing XP-C cells"/>
    <property type="match status" value="1"/>
</dbReference>
<keyword evidence="3" id="KW-0597">Phosphoprotein</keyword>
<evidence type="ECO:0000256" key="2">
    <source>
        <dbReference type="ARBA" id="ARBA00009525"/>
    </source>
</evidence>